<dbReference type="InterPro" id="IPR000595">
    <property type="entry name" value="cNMP-bd_dom"/>
</dbReference>
<dbReference type="Pfam" id="PF00027">
    <property type="entry name" value="cNMP_binding"/>
    <property type="match status" value="1"/>
</dbReference>
<proteinExistence type="predicted"/>
<name>A0A6S6SNZ5_9BACT</name>
<feature type="domain" description="Cyclic nucleotide-binding" evidence="1">
    <location>
        <begin position="15"/>
        <end position="61"/>
    </location>
</feature>
<dbReference type="EMBL" id="CACVAU010000021">
    <property type="protein sequence ID" value="CAA6806413.1"/>
    <property type="molecule type" value="Genomic_DNA"/>
</dbReference>
<dbReference type="Gene3D" id="2.60.120.10">
    <property type="entry name" value="Jelly Rolls"/>
    <property type="match status" value="1"/>
</dbReference>
<reference evidence="2" key="1">
    <citation type="submission" date="2020-01" db="EMBL/GenBank/DDBJ databases">
        <authorList>
            <person name="Meier V. D."/>
            <person name="Meier V D."/>
        </authorList>
    </citation>
    <scope>NUCLEOTIDE SEQUENCE</scope>
    <source>
        <strain evidence="2">HLG_WM_MAG_05</strain>
    </source>
</reference>
<sequence>MTLMEKIFILRSIKPFNRLNDREIIIVANIIESRDYQKGEVIYDNQSFLNQLYIIAKGKVKQDNTPIKKPYFGLEVLMNKTIKNNIVALEESTIFSLSQEHILTLIYESPHLMMGFLQSEEEDRSET</sequence>
<evidence type="ECO:0000313" key="2">
    <source>
        <dbReference type="EMBL" id="CAA6806413.1"/>
    </source>
</evidence>
<evidence type="ECO:0000259" key="1">
    <source>
        <dbReference type="PROSITE" id="PS50042"/>
    </source>
</evidence>
<gene>
    <name evidence="2" type="ORF">HELGO_WM12782</name>
</gene>
<dbReference type="AlphaFoldDB" id="A0A6S6SNZ5"/>
<dbReference type="CDD" id="cd00038">
    <property type="entry name" value="CAP_ED"/>
    <property type="match status" value="1"/>
</dbReference>
<organism evidence="2">
    <name type="scientific">uncultured Sulfurovum sp</name>
    <dbReference type="NCBI Taxonomy" id="269237"/>
    <lineage>
        <taxon>Bacteria</taxon>
        <taxon>Pseudomonadati</taxon>
        <taxon>Campylobacterota</taxon>
        <taxon>Epsilonproteobacteria</taxon>
        <taxon>Campylobacterales</taxon>
        <taxon>Sulfurovaceae</taxon>
        <taxon>Sulfurovum</taxon>
        <taxon>environmental samples</taxon>
    </lineage>
</organism>
<accession>A0A6S6SNZ5</accession>
<dbReference type="InterPro" id="IPR014710">
    <property type="entry name" value="RmlC-like_jellyroll"/>
</dbReference>
<dbReference type="PROSITE" id="PS50042">
    <property type="entry name" value="CNMP_BINDING_3"/>
    <property type="match status" value="1"/>
</dbReference>
<protein>
    <recommendedName>
        <fullName evidence="1">Cyclic nucleotide-binding domain-containing protein</fullName>
    </recommendedName>
</protein>
<dbReference type="InterPro" id="IPR018490">
    <property type="entry name" value="cNMP-bd_dom_sf"/>
</dbReference>
<dbReference type="SUPFAM" id="SSF51206">
    <property type="entry name" value="cAMP-binding domain-like"/>
    <property type="match status" value="1"/>
</dbReference>